<organism evidence="8 9">
    <name type="scientific">Pseudocohnilembus persalinus</name>
    <name type="common">Ciliate</name>
    <dbReference type="NCBI Taxonomy" id="266149"/>
    <lineage>
        <taxon>Eukaryota</taxon>
        <taxon>Sar</taxon>
        <taxon>Alveolata</taxon>
        <taxon>Ciliophora</taxon>
        <taxon>Intramacronucleata</taxon>
        <taxon>Oligohymenophorea</taxon>
        <taxon>Scuticociliatia</taxon>
        <taxon>Philasterida</taxon>
        <taxon>Pseudocohnilembidae</taxon>
        <taxon>Pseudocohnilembus</taxon>
    </lineage>
</organism>
<dbReference type="PANTHER" id="PTHR24346:SF77">
    <property type="entry name" value="SERINE THREONINE PROTEIN KINASE"/>
    <property type="match status" value="1"/>
</dbReference>
<dbReference type="GO" id="GO:0005524">
    <property type="term" value="F:ATP binding"/>
    <property type="evidence" value="ECO:0007669"/>
    <property type="project" value="UniProtKB-UniRule"/>
</dbReference>
<dbReference type="PROSITE" id="PS50011">
    <property type="entry name" value="PROTEIN_KINASE_DOM"/>
    <property type="match status" value="1"/>
</dbReference>
<feature type="compositionally biased region" description="Polar residues" evidence="6">
    <location>
        <begin position="652"/>
        <end position="672"/>
    </location>
</feature>
<gene>
    <name evidence="8" type="ORF">PPERSA_00895</name>
</gene>
<feature type="region of interest" description="Disordered" evidence="6">
    <location>
        <begin position="1090"/>
        <end position="1118"/>
    </location>
</feature>
<dbReference type="InterPro" id="IPR017441">
    <property type="entry name" value="Protein_kinase_ATP_BS"/>
</dbReference>
<name>A0A0V0QER0_PSEPJ</name>
<feature type="compositionally biased region" description="Basic and acidic residues" evidence="6">
    <location>
        <begin position="26"/>
        <end position="38"/>
    </location>
</feature>
<dbReference type="InterPro" id="IPR008271">
    <property type="entry name" value="Ser/Thr_kinase_AS"/>
</dbReference>
<evidence type="ECO:0000313" key="9">
    <source>
        <dbReference type="Proteomes" id="UP000054937"/>
    </source>
</evidence>
<feature type="region of interest" description="Disordered" evidence="6">
    <location>
        <begin position="1394"/>
        <end position="1461"/>
    </location>
</feature>
<feature type="coiled-coil region" evidence="5">
    <location>
        <begin position="1315"/>
        <end position="1360"/>
    </location>
</feature>
<dbReference type="GO" id="GO:0004674">
    <property type="term" value="F:protein serine/threonine kinase activity"/>
    <property type="evidence" value="ECO:0007669"/>
    <property type="project" value="TreeGrafter"/>
</dbReference>
<dbReference type="GO" id="GO:0005737">
    <property type="term" value="C:cytoplasm"/>
    <property type="evidence" value="ECO:0007669"/>
    <property type="project" value="TreeGrafter"/>
</dbReference>
<comment type="caution">
    <text evidence="8">The sequence shown here is derived from an EMBL/GenBank/DDBJ whole genome shotgun (WGS) entry which is preliminary data.</text>
</comment>
<proteinExistence type="predicted"/>
<dbReference type="InParanoid" id="A0A0V0QER0"/>
<feature type="compositionally biased region" description="Low complexity" evidence="6">
    <location>
        <begin position="681"/>
        <end position="702"/>
    </location>
</feature>
<dbReference type="OrthoDB" id="68483at2759"/>
<dbReference type="SUPFAM" id="SSF56112">
    <property type="entry name" value="Protein kinase-like (PK-like)"/>
    <property type="match status" value="1"/>
</dbReference>
<feature type="compositionally biased region" description="Basic and acidic residues" evidence="6">
    <location>
        <begin position="1436"/>
        <end position="1456"/>
    </location>
</feature>
<feature type="region of interest" description="Disordered" evidence="6">
    <location>
        <begin position="1263"/>
        <end position="1286"/>
    </location>
</feature>
<keyword evidence="3 4" id="KW-0067">ATP-binding</keyword>
<feature type="region of interest" description="Disordered" evidence="6">
    <location>
        <begin position="153"/>
        <end position="176"/>
    </location>
</feature>
<dbReference type="Pfam" id="PF00069">
    <property type="entry name" value="Pkinase"/>
    <property type="match status" value="1"/>
</dbReference>
<feature type="region of interest" description="Disordered" evidence="6">
    <location>
        <begin position="23"/>
        <end position="77"/>
    </location>
</feature>
<evidence type="ECO:0000256" key="6">
    <source>
        <dbReference type="SAM" id="MobiDB-lite"/>
    </source>
</evidence>
<keyword evidence="9" id="KW-1185">Reference proteome</keyword>
<feature type="compositionally biased region" description="Polar residues" evidence="6">
    <location>
        <begin position="204"/>
        <end position="217"/>
    </location>
</feature>
<feature type="compositionally biased region" description="Polar residues" evidence="6">
    <location>
        <begin position="391"/>
        <end position="400"/>
    </location>
</feature>
<dbReference type="GO" id="GO:0035556">
    <property type="term" value="P:intracellular signal transduction"/>
    <property type="evidence" value="ECO:0007669"/>
    <property type="project" value="TreeGrafter"/>
</dbReference>
<dbReference type="Gene3D" id="3.30.200.20">
    <property type="entry name" value="Phosphorylase Kinase, domain 1"/>
    <property type="match status" value="1"/>
</dbReference>
<feature type="compositionally biased region" description="Polar residues" evidence="6">
    <location>
        <begin position="153"/>
        <end position="165"/>
    </location>
</feature>
<evidence type="ECO:0000313" key="8">
    <source>
        <dbReference type="EMBL" id="KRX00668.1"/>
    </source>
</evidence>
<evidence type="ECO:0000256" key="2">
    <source>
        <dbReference type="ARBA" id="ARBA00022741"/>
    </source>
</evidence>
<evidence type="ECO:0000256" key="4">
    <source>
        <dbReference type="PROSITE-ProRule" id="PRU10141"/>
    </source>
</evidence>
<dbReference type="InterPro" id="IPR000719">
    <property type="entry name" value="Prot_kinase_dom"/>
</dbReference>
<keyword evidence="5" id="KW-0175">Coiled coil</keyword>
<keyword evidence="8" id="KW-0808">Transferase</keyword>
<dbReference type="CDD" id="cd14008">
    <property type="entry name" value="STKc_LKB1_CaMKK"/>
    <property type="match status" value="1"/>
</dbReference>
<feature type="region of interest" description="Disordered" evidence="6">
    <location>
        <begin position="381"/>
        <end position="400"/>
    </location>
</feature>
<keyword evidence="2 4" id="KW-0547">Nucleotide-binding</keyword>
<sequence>MNSSDLRSVKNNQQFKQIINSLKNIQSDKKRQDFESHNNDSLSIKVQSQENHSQKRNSKNSFQNNIQPQPKQQISSINFSNFKNLTTNTLILNRNKDDQQINEEQNSDIDGISKQNTQNFQSVKNSSFTSWSQTKNANIKDKKSIKLKLIKQNSYQKSQSPNELQKSPDIVNNQNQNESENLSKNLKIKTSEDNSPSINILTIKKNSSLLSSPQQKGKQLKSTSNNNTNSQNKTINTQYSKKNSFLFGNNISMASNNRNSNNELASPSPNIQDRSLDVFSFQGQGVRKQTLKFEDISKRYNKQSQNNEKNDEIPLGGKINRRKNQHYTKETGYFKQASLESPIPQESSYIIHSQQYSEDQTNFSGFFPQNQGPRSKRFSMVSDKLQRDQSNEQTSINNIQNNQDKSLVKLDVKNNQSNIFFTKKNFSDAQIHKRRYTSELSTTKKNDKIIDNLFTNELNKKQQQEQKQDNLVQNSLDSTNQNTLQQQEQIKQEGLMNQNKKHIKIQQKIKQNSIIHSIKEIDSPEANSTIKYFPYDINTNSNKSESRRASTNSNLSQSIQTNLLQSLQRQRMQNPDKKIDLIDLINQKSQQRQHQIQQKQQQQQKVQFQNQNFDTKNYQFSQYQQPQIQQHKSSVQFNQSTIYPDYPKSGLLFNNLNSRSPSKGYSSQSNQDKQQRLLKKQSSNNNPLQQNNNNSFINNNNNNNYNINNNNIELNIQLTPNQIQQARAAEEKIDLISYVESIRYENMNKELQVDNEDFQQQNISKQISFDGGGISPISLNKKYSRFNQFGTDEEEEQQEEYYYQQDEQIQQQDDYFQQQEAFDNQYYYNFQSDNNLQYENSSFEDFQKSVRISQRHSRNPSDMKSQIYDVENIPVDKLDMYEYDFVNISNNMSSNNLNRNYLERINNNSKKSSDSQMINKFIESDVYNDQEINRVQSQNQLNLYIPYNSNKQLSPMQSSKNSNSSSSIKRIKAVNKSQKQQDFQLNDSQDQSNILSNQNLQYQENNISPSMAVSQLVQFKNQPQNSHTNKNNISIMLDSKDTFKDQLGFVNKQESLVNINNDFSEIMQVSKHLIKSTLHDIPEEVPIAKKKKNPQNCDGNENQETKQKVEQFSQQGSSYSIEEKKTDFLARNNNHKNNSIISRNYRVMNEEYSIESAKSQDYNYNNQAQYTLFYKQNEALEKVDIQKRESTQQNDNLQKSAKTFMMSSSFHHKDNSNQQQSQGQNIFNYNYNNNSSNFKINNNNNNLGKSLFSRVVNKNANQMDRSSPNLQANYGKSPQNNQKNGQNQNQYTAVKKVPIPQQAPVFFGPKESTRMREVLKQLKELKENADTFDEVEKEQSQKEKQKLQEEYESLKLLKQKRSACNMGASMPFLQAAKKSQFSKNQTKKVSVIVTTSEESDNEMSKNKSNKKKDKKENNENESQNQKQQNQNQKYNLQEKSENQNQDLNHKKGEKNDNFSGDSYIELNISKELKEQSIEQDQQDLEKITEENIISNQLEKSLLASIREIKSMNMGDNMAKSSFQDRQKYYDQQKTLNYSLLKLNHSIIQTDKIDKSYDQESGQKKINQYVFMQFLGRGQFGKVKLGVDATQKQKNFAIKIINKQKLKKKHLSRSISAFNVIEQEIAIMKKLAHPNICRLHEVIDDPKDNKLYLIMDFIQKGAIASKLYWTFEKDKQKVLKYEQTKTMDTQKLRKYLRDCLKGIEYLHDFAKVVHRDIKPDNLLVDQNDVLKIADFGISKIVERKDQKLESDEGTKLFTAPEMWGSIQFEGQPTDIWAIGVTFYYLAVGTYPFNGKSLTELKNSIIKTEPQYPETLDQNFKSFIQSCLIKDPVKRAKIQDLMDHAFVTNDGKEILENTELTHIDLTEEELNQALTKLSAISRVRVRAHIKKSNINLNIQKRKQRRTSTLNIDYQYQKPDIILNQGEKTQKNFRN</sequence>
<feature type="region of interest" description="Disordered" evidence="6">
    <location>
        <begin position="652"/>
        <end position="702"/>
    </location>
</feature>
<feature type="binding site" evidence="4">
    <location>
        <position position="1598"/>
    </location>
    <ligand>
        <name>ATP</name>
        <dbReference type="ChEBI" id="CHEBI:30616"/>
    </ligand>
</feature>
<feature type="compositionally biased region" description="Polar residues" evidence="6">
    <location>
        <begin position="39"/>
        <end position="51"/>
    </location>
</feature>
<feature type="compositionally biased region" description="Low complexity" evidence="6">
    <location>
        <begin position="63"/>
        <end position="77"/>
    </location>
</feature>
<evidence type="ECO:0000256" key="5">
    <source>
        <dbReference type="SAM" id="Coils"/>
    </source>
</evidence>
<feature type="region of interest" description="Disordered" evidence="6">
    <location>
        <begin position="204"/>
        <end position="271"/>
    </location>
</feature>
<reference evidence="8 9" key="1">
    <citation type="journal article" date="2015" name="Sci. Rep.">
        <title>Genome of the facultative scuticociliatosis pathogen Pseudocohnilembus persalinus provides insight into its virulence through horizontal gene transfer.</title>
        <authorList>
            <person name="Xiong J."/>
            <person name="Wang G."/>
            <person name="Cheng J."/>
            <person name="Tian M."/>
            <person name="Pan X."/>
            <person name="Warren A."/>
            <person name="Jiang C."/>
            <person name="Yuan D."/>
            <person name="Miao W."/>
        </authorList>
    </citation>
    <scope>NUCLEOTIDE SEQUENCE [LARGE SCALE GENOMIC DNA]</scope>
    <source>
        <strain evidence="8">36N120E</strain>
    </source>
</reference>
<dbReference type="PROSITE" id="PS00107">
    <property type="entry name" value="PROTEIN_KINASE_ATP"/>
    <property type="match status" value="1"/>
</dbReference>
<evidence type="ECO:0000259" key="7">
    <source>
        <dbReference type="PROSITE" id="PS50011"/>
    </source>
</evidence>
<comment type="subunit">
    <text evidence="1">Monomer.</text>
</comment>
<dbReference type="Gene3D" id="1.10.510.10">
    <property type="entry name" value="Transferase(Phosphotransferase) domain 1"/>
    <property type="match status" value="1"/>
</dbReference>
<dbReference type="InterPro" id="IPR011009">
    <property type="entry name" value="Kinase-like_dom_sf"/>
</dbReference>
<dbReference type="SMART" id="SM00220">
    <property type="entry name" value="S_TKc"/>
    <property type="match status" value="1"/>
</dbReference>
<feature type="compositionally biased region" description="Low complexity" evidence="6">
    <location>
        <begin position="1420"/>
        <end position="1435"/>
    </location>
</feature>
<dbReference type="EMBL" id="LDAU01000183">
    <property type="protein sequence ID" value="KRX00668.1"/>
    <property type="molecule type" value="Genomic_DNA"/>
</dbReference>
<dbReference type="PROSITE" id="PS00108">
    <property type="entry name" value="PROTEIN_KINASE_ST"/>
    <property type="match status" value="1"/>
</dbReference>
<dbReference type="Proteomes" id="UP000054937">
    <property type="component" value="Unassembled WGS sequence"/>
</dbReference>
<feature type="compositionally biased region" description="Polar residues" evidence="6">
    <location>
        <begin position="239"/>
        <end position="271"/>
    </location>
</feature>
<feature type="compositionally biased region" description="Polar residues" evidence="6">
    <location>
        <begin position="1263"/>
        <end position="1278"/>
    </location>
</feature>
<accession>A0A0V0QER0</accession>
<dbReference type="OMA" id="FTAPEMW"/>
<feature type="domain" description="Protein kinase" evidence="7">
    <location>
        <begin position="1568"/>
        <end position="1845"/>
    </location>
</feature>
<evidence type="ECO:0000256" key="1">
    <source>
        <dbReference type="ARBA" id="ARBA00011245"/>
    </source>
</evidence>
<dbReference type="PANTHER" id="PTHR24346">
    <property type="entry name" value="MAP/MICROTUBULE AFFINITY-REGULATING KINASE"/>
    <property type="match status" value="1"/>
</dbReference>
<feature type="compositionally biased region" description="Low complexity" evidence="6">
    <location>
        <begin position="220"/>
        <end position="238"/>
    </location>
</feature>
<protein>
    <submittedName>
        <fullName evidence="8">Protein kinase-like domain</fullName>
    </submittedName>
</protein>
<keyword evidence="8" id="KW-0418">Kinase</keyword>
<dbReference type="FunFam" id="1.10.510.10:FF:000571">
    <property type="entry name" value="Maternal embryonic leucine zipper kinase"/>
    <property type="match status" value="1"/>
</dbReference>
<feature type="region of interest" description="Disordered" evidence="6">
    <location>
        <begin position="298"/>
        <end position="318"/>
    </location>
</feature>
<evidence type="ECO:0000256" key="3">
    <source>
        <dbReference type="ARBA" id="ARBA00022840"/>
    </source>
</evidence>